<feature type="signal peptide" evidence="1">
    <location>
        <begin position="1"/>
        <end position="23"/>
    </location>
</feature>
<evidence type="ECO:0000313" key="3">
    <source>
        <dbReference type="Proteomes" id="UP000440578"/>
    </source>
</evidence>
<dbReference type="InterPro" id="IPR032062">
    <property type="entry name" value="DUF4803"/>
</dbReference>
<evidence type="ECO:0000256" key="1">
    <source>
        <dbReference type="SAM" id="SignalP"/>
    </source>
</evidence>
<keyword evidence="1" id="KW-0732">Signal</keyword>
<reference evidence="2 3" key="1">
    <citation type="submission" date="2019-07" db="EMBL/GenBank/DDBJ databases">
        <title>Draft genome assembly of a fouling barnacle, Amphibalanus amphitrite (Darwin, 1854): The first reference genome for Thecostraca.</title>
        <authorList>
            <person name="Kim W."/>
        </authorList>
    </citation>
    <scope>NUCLEOTIDE SEQUENCE [LARGE SCALE GENOMIC DNA]</scope>
    <source>
        <strain evidence="2">SNU_AA5</strain>
        <tissue evidence="2">Soma without cirri and trophi</tissue>
    </source>
</reference>
<gene>
    <name evidence="2" type="ORF">FJT64_026759</name>
</gene>
<proteinExistence type="predicted"/>
<sequence length="534" mass="59085">MKSRAVLLLLATAAITLPGAADGKVAAVANGLKTALDIIGKLVGIGSTLSSLTDGNKHQELLRHFDNISRDLKNDVNLVMTALRDLESVGLRVSWELTVETLEELLMDVNRAAPFVTKGGGRTTIRNGRQRRYTIKQSLFRQFQSVVEASRGTVCRLGTSPQQMVYHLYHMVTTVLARDYVMTQFAYMLLRLFDKGSFLVEAQHFTDNYKATSAKLAEEVSLALRHLDSLFWRCDPAPHRRGATFEEVTALLQGYLENEWYLKRKSDWSRSWICNTVCSDFDITSSKVWGFQHEFVHCSTCFCLCDEDTDSARYFSLLPATADVAQNKIVTGVRLVKLDNVFYIQLEQAEAAADGYVNSSTTQWQPIERRIDTNRDEEGRDYVRLSYSQRSVLLQELRGQENQVLTGAAFHMVGGHLTVRAQVGCAIVSDGGWLEGRRPAAGVPRLKLRSGPVPSTHSAAPSWPDSRPGMHTVQFEASNLDADAAQSTLPFLDTQPVAPRPAGWLSGLGLYHKGNTAGGYGGYLGLSVRGPTFG</sequence>
<accession>A0A6A4VY01</accession>
<dbReference type="EMBL" id="VIIS01001231">
    <property type="protein sequence ID" value="KAF0300817.1"/>
    <property type="molecule type" value="Genomic_DNA"/>
</dbReference>
<comment type="caution">
    <text evidence="2">The sequence shown here is derived from an EMBL/GenBank/DDBJ whole genome shotgun (WGS) entry which is preliminary data.</text>
</comment>
<protein>
    <submittedName>
        <fullName evidence="2">Uncharacterized protein</fullName>
    </submittedName>
</protein>
<dbReference type="PANTHER" id="PTHR47890">
    <property type="entry name" value="LD24308P"/>
    <property type="match status" value="1"/>
</dbReference>
<organism evidence="2 3">
    <name type="scientific">Amphibalanus amphitrite</name>
    <name type="common">Striped barnacle</name>
    <name type="synonym">Balanus amphitrite</name>
    <dbReference type="NCBI Taxonomy" id="1232801"/>
    <lineage>
        <taxon>Eukaryota</taxon>
        <taxon>Metazoa</taxon>
        <taxon>Ecdysozoa</taxon>
        <taxon>Arthropoda</taxon>
        <taxon>Crustacea</taxon>
        <taxon>Multicrustacea</taxon>
        <taxon>Cirripedia</taxon>
        <taxon>Thoracica</taxon>
        <taxon>Thoracicalcarea</taxon>
        <taxon>Balanomorpha</taxon>
        <taxon>Balanoidea</taxon>
        <taxon>Balanidae</taxon>
        <taxon>Amphibalaninae</taxon>
        <taxon>Amphibalanus</taxon>
    </lineage>
</organism>
<feature type="chain" id="PRO_5025478273" evidence="1">
    <location>
        <begin position="24"/>
        <end position="534"/>
    </location>
</feature>
<keyword evidence="3" id="KW-1185">Reference proteome</keyword>
<dbReference type="AlphaFoldDB" id="A0A6A4VY01"/>
<name>A0A6A4VY01_AMPAM</name>
<dbReference type="OrthoDB" id="6366357at2759"/>
<evidence type="ECO:0000313" key="2">
    <source>
        <dbReference type="EMBL" id="KAF0300817.1"/>
    </source>
</evidence>
<dbReference type="Proteomes" id="UP000440578">
    <property type="component" value="Unassembled WGS sequence"/>
</dbReference>
<dbReference type="Pfam" id="PF16061">
    <property type="entry name" value="DUF4803"/>
    <property type="match status" value="2"/>
</dbReference>
<dbReference type="PANTHER" id="PTHR47890:SF1">
    <property type="entry name" value="LD24308P"/>
    <property type="match status" value="1"/>
</dbReference>